<keyword evidence="2" id="KW-1133">Transmembrane helix</keyword>
<dbReference type="RefSeq" id="WP_397403849.1">
    <property type="nucleotide sequence ID" value="NZ_JBIRYI010000005.1"/>
</dbReference>
<sequence length="235" mass="25126">MFTEFCPKLRESPMVSSAITPKRTIAVLIGVAVIAVAAFAVVRSGVLEPETVQGAIPGPGSSAPSASAPASSSPSAPSAQPSPSPTTPEQIKAQNIADAKARLEKYYETTAQVANNGYKDWDTQLRPFWGHPALRSSLRAAYTESASSGDYTTGAASVESMNVTQYKDSDVGNEEVHLKACVDFGDVQNFSRAGDEIPRAAGAPTRYQFDYVMRHQGPKSYWTVNQQTPHPEQAC</sequence>
<feature type="transmembrane region" description="Helical" evidence="2">
    <location>
        <begin position="24"/>
        <end position="42"/>
    </location>
</feature>
<protein>
    <recommendedName>
        <fullName evidence="5">Mce-associated membrane protein</fullName>
    </recommendedName>
</protein>
<keyword evidence="2" id="KW-0472">Membrane</keyword>
<reference evidence="3 4" key="1">
    <citation type="submission" date="2024-10" db="EMBL/GenBank/DDBJ databases">
        <title>The Natural Products Discovery Center: Release of the First 8490 Sequenced Strains for Exploring Actinobacteria Biosynthetic Diversity.</title>
        <authorList>
            <person name="Kalkreuter E."/>
            <person name="Kautsar S.A."/>
            <person name="Yang D."/>
            <person name="Bader C.D."/>
            <person name="Teijaro C.N."/>
            <person name="Fluegel L."/>
            <person name="Davis C.M."/>
            <person name="Simpson J.R."/>
            <person name="Lauterbach L."/>
            <person name="Steele A.D."/>
            <person name="Gui C."/>
            <person name="Meng S."/>
            <person name="Li G."/>
            <person name="Viehrig K."/>
            <person name="Ye F."/>
            <person name="Su P."/>
            <person name="Kiefer A.F."/>
            <person name="Nichols A."/>
            <person name="Cepeda A.J."/>
            <person name="Yan W."/>
            <person name="Fan B."/>
            <person name="Jiang Y."/>
            <person name="Adhikari A."/>
            <person name="Zheng C.-J."/>
            <person name="Schuster L."/>
            <person name="Cowan T.M."/>
            <person name="Smanski M.J."/>
            <person name="Chevrette M.G."/>
            <person name="De Carvalho L.P.S."/>
            <person name="Shen B."/>
        </authorList>
    </citation>
    <scope>NUCLEOTIDE SEQUENCE [LARGE SCALE GENOMIC DNA]</scope>
    <source>
        <strain evidence="3 4">NPDC019481</strain>
    </source>
</reference>
<accession>A0ABW7XID2</accession>
<dbReference type="Proteomes" id="UP001611580">
    <property type="component" value="Unassembled WGS sequence"/>
</dbReference>
<evidence type="ECO:0000313" key="3">
    <source>
        <dbReference type="EMBL" id="MFI2487283.1"/>
    </source>
</evidence>
<feature type="compositionally biased region" description="Low complexity" evidence="1">
    <location>
        <begin position="58"/>
        <end position="79"/>
    </location>
</feature>
<keyword evidence="4" id="KW-1185">Reference proteome</keyword>
<name>A0ABW7XID2_9MICO</name>
<proteinExistence type="predicted"/>
<evidence type="ECO:0008006" key="5">
    <source>
        <dbReference type="Google" id="ProtNLM"/>
    </source>
</evidence>
<feature type="region of interest" description="Disordered" evidence="1">
    <location>
        <begin position="57"/>
        <end position="90"/>
    </location>
</feature>
<gene>
    <name evidence="3" type="ORF">ACH47X_10265</name>
</gene>
<organism evidence="3 4">
    <name type="scientific">Promicromonospora kroppenstedtii</name>
    <dbReference type="NCBI Taxonomy" id="440482"/>
    <lineage>
        <taxon>Bacteria</taxon>
        <taxon>Bacillati</taxon>
        <taxon>Actinomycetota</taxon>
        <taxon>Actinomycetes</taxon>
        <taxon>Micrococcales</taxon>
        <taxon>Promicromonosporaceae</taxon>
        <taxon>Promicromonospora</taxon>
    </lineage>
</organism>
<keyword evidence="2" id="KW-0812">Transmembrane</keyword>
<dbReference type="EMBL" id="JBIRYI010000005">
    <property type="protein sequence ID" value="MFI2487283.1"/>
    <property type="molecule type" value="Genomic_DNA"/>
</dbReference>
<evidence type="ECO:0000256" key="2">
    <source>
        <dbReference type="SAM" id="Phobius"/>
    </source>
</evidence>
<comment type="caution">
    <text evidence="3">The sequence shown here is derived from an EMBL/GenBank/DDBJ whole genome shotgun (WGS) entry which is preliminary data.</text>
</comment>
<evidence type="ECO:0000256" key="1">
    <source>
        <dbReference type="SAM" id="MobiDB-lite"/>
    </source>
</evidence>
<evidence type="ECO:0000313" key="4">
    <source>
        <dbReference type="Proteomes" id="UP001611580"/>
    </source>
</evidence>